<evidence type="ECO:0000313" key="2">
    <source>
        <dbReference type="Proteomes" id="UP001187415"/>
    </source>
</evidence>
<reference evidence="1" key="1">
    <citation type="submission" date="2023-07" db="EMBL/GenBank/DDBJ databases">
        <title>Chromosome-level Genome Assembly of Striped Snakehead (Channa striata).</title>
        <authorList>
            <person name="Liu H."/>
        </authorList>
    </citation>
    <scope>NUCLEOTIDE SEQUENCE</scope>
    <source>
        <strain evidence="1">Gz</strain>
        <tissue evidence="1">Muscle</tissue>
    </source>
</reference>
<evidence type="ECO:0000313" key="1">
    <source>
        <dbReference type="EMBL" id="KAK2857068.1"/>
    </source>
</evidence>
<gene>
    <name evidence="1" type="ORF">Q5P01_005803</name>
</gene>
<protein>
    <submittedName>
        <fullName evidence="1">Uncharacterized protein</fullName>
    </submittedName>
</protein>
<dbReference type="AlphaFoldDB" id="A0AA88ND90"/>
<dbReference type="Proteomes" id="UP001187415">
    <property type="component" value="Unassembled WGS sequence"/>
</dbReference>
<proteinExistence type="predicted"/>
<sequence>MGSELWAGAEVHPHQLNIKQPGAKDSSPGGPLQHCCGIGGLMTDPLPDCSPFTSHVSLQGLSLRTVRPSISLHGHASSCSRPARPPGCSGLIFYSAMSSHSGQLGNAAVHHSSRAPC</sequence>
<organism evidence="1 2">
    <name type="scientific">Channa striata</name>
    <name type="common">Snakehead murrel</name>
    <name type="synonym">Ophicephalus striatus</name>
    <dbReference type="NCBI Taxonomy" id="64152"/>
    <lineage>
        <taxon>Eukaryota</taxon>
        <taxon>Metazoa</taxon>
        <taxon>Chordata</taxon>
        <taxon>Craniata</taxon>
        <taxon>Vertebrata</taxon>
        <taxon>Euteleostomi</taxon>
        <taxon>Actinopterygii</taxon>
        <taxon>Neopterygii</taxon>
        <taxon>Teleostei</taxon>
        <taxon>Neoteleostei</taxon>
        <taxon>Acanthomorphata</taxon>
        <taxon>Anabantaria</taxon>
        <taxon>Anabantiformes</taxon>
        <taxon>Channoidei</taxon>
        <taxon>Channidae</taxon>
        <taxon>Channa</taxon>
    </lineage>
</organism>
<dbReference type="EMBL" id="JAUPFM010000003">
    <property type="protein sequence ID" value="KAK2857068.1"/>
    <property type="molecule type" value="Genomic_DNA"/>
</dbReference>
<name>A0AA88ND90_CHASR</name>
<accession>A0AA88ND90</accession>
<comment type="caution">
    <text evidence="1">The sequence shown here is derived from an EMBL/GenBank/DDBJ whole genome shotgun (WGS) entry which is preliminary data.</text>
</comment>
<keyword evidence="2" id="KW-1185">Reference proteome</keyword>